<reference evidence="1 2" key="1">
    <citation type="submission" date="2021-03" db="EMBL/GenBank/DDBJ databases">
        <title>Sequencing the genomes of 1000 actinobacteria strains.</title>
        <authorList>
            <person name="Klenk H.-P."/>
        </authorList>
    </citation>
    <scope>NUCLEOTIDE SEQUENCE [LARGE SCALE GENOMIC DNA]</scope>
    <source>
        <strain evidence="1 2">DSM 46713</strain>
    </source>
</reference>
<accession>A0ABS4ZQX1</accession>
<name>A0ABS4ZQX1_9MYCO</name>
<evidence type="ECO:0000313" key="2">
    <source>
        <dbReference type="Proteomes" id="UP000694460"/>
    </source>
</evidence>
<proteinExistence type="predicted"/>
<organism evidence="1 2">
    <name type="scientific">Mycolicibacterium lutetiense</name>
    <dbReference type="NCBI Taxonomy" id="1641992"/>
    <lineage>
        <taxon>Bacteria</taxon>
        <taxon>Bacillati</taxon>
        <taxon>Actinomycetota</taxon>
        <taxon>Actinomycetes</taxon>
        <taxon>Mycobacteriales</taxon>
        <taxon>Mycobacteriaceae</taxon>
        <taxon>Mycolicibacterium</taxon>
    </lineage>
</organism>
<keyword evidence="2" id="KW-1185">Reference proteome</keyword>
<gene>
    <name evidence="1" type="ORF">JOF57_001779</name>
</gene>
<evidence type="ECO:0000313" key="1">
    <source>
        <dbReference type="EMBL" id="MBP2451894.1"/>
    </source>
</evidence>
<dbReference type="EMBL" id="JAGIOP010000001">
    <property type="protein sequence ID" value="MBP2451894.1"/>
    <property type="molecule type" value="Genomic_DNA"/>
</dbReference>
<comment type="caution">
    <text evidence="1">The sequence shown here is derived from an EMBL/GenBank/DDBJ whole genome shotgun (WGS) entry which is preliminary data.</text>
</comment>
<sequence length="63" mass="6998">MPKLRGLADFAETFGSEYGRIEAVAKVGDKLRVLDLTKESVRKDVRDGADAKALYESDDAMDY</sequence>
<protein>
    <submittedName>
        <fullName evidence="1">Uncharacterized protein</fullName>
    </submittedName>
</protein>
<dbReference type="Proteomes" id="UP000694460">
    <property type="component" value="Unassembled WGS sequence"/>
</dbReference>